<dbReference type="PROSITE" id="PS00847">
    <property type="entry name" value="MCM_1"/>
    <property type="match status" value="1"/>
</dbReference>
<keyword evidence="3 12" id="KW-0235">DNA replication</keyword>
<evidence type="ECO:0000256" key="5">
    <source>
        <dbReference type="ARBA" id="ARBA00022801"/>
    </source>
</evidence>
<keyword evidence="16" id="KW-1185">Reference proteome</keyword>
<dbReference type="RefSeq" id="XP_067802176.1">
    <property type="nucleotide sequence ID" value="XM_067948025.1"/>
</dbReference>
<keyword evidence="9" id="KW-0539">Nucleus</keyword>
<dbReference type="InterPro" id="IPR041024">
    <property type="entry name" value="Mcm6_C"/>
</dbReference>
<dbReference type="GO" id="GO:0005634">
    <property type="term" value="C:nucleus"/>
    <property type="evidence" value="ECO:0007669"/>
    <property type="project" value="UniProtKB-SubCell"/>
</dbReference>
<dbReference type="EMBL" id="JALLKP010000004">
    <property type="protein sequence ID" value="KAK2195333.1"/>
    <property type="molecule type" value="Genomic_DNA"/>
</dbReference>
<comment type="caution">
    <text evidence="15">The sequence shown here is derived from an EMBL/GenBank/DDBJ whole genome shotgun (WGS) entry which is preliminary data.</text>
</comment>
<dbReference type="InterPro" id="IPR018525">
    <property type="entry name" value="MCM_CS"/>
</dbReference>
<evidence type="ECO:0000256" key="4">
    <source>
        <dbReference type="ARBA" id="ARBA00022741"/>
    </source>
</evidence>
<dbReference type="Pfam" id="PF17207">
    <property type="entry name" value="MCM_OB"/>
    <property type="match status" value="1"/>
</dbReference>
<keyword evidence="10 12" id="KW-0131">Cell cycle</keyword>
<dbReference type="PROSITE" id="PS50051">
    <property type="entry name" value="MCM_2"/>
    <property type="match status" value="1"/>
</dbReference>
<feature type="domain" description="MCM C-terminal AAA(+) ATPase" evidence="14">
    <location>
        <begin position="430"/>
        <end position="635"/>
    </location>
</feature>
<keyword evidence="5 12" id="KW-0378">Hydrolase</keyword>
<dbReference type="SUPFAM" id="SSF50249">
    <property type="entry name" value="Nucleic acid-binding proteins"/>
    <property type="match status" value="1"/>
</dbReference>
<evidence type="ECO:0000256" key="3">
    <source>
        <dbReference type="ARBA" id="ARBA00022705"/>
    </source>
</evidence>
<evidence type="ECO:0000259" key="14">
    <source>
        <dbReference type="PROSITE" id="PS50051"/>
    </source>
</evidence>
<evidence type="ECO:0000256" key="12">
    <source>
        <dbReference type="RuleBase" id="RU368064"/>
    </source>
</evidence>
<evidence type="ECO:0000256" key="11">
    <source>
        <dbReference type="RuleBase" id="RU004070"/>
    </source>
</evidence>
<dbReference type="FunFam" id="2.20.28.10:FF:000003">
    <property type="entry name" value="DNA helicase"/>
    <property type="match status" value="1"/>
</dbReference>
<name>A0AAD9PIE1_9APIC</name>
<dbReference type="GO" id="GO:0006270">
    <property type="term" value="P:DNA replication initiation"/>
    <property type="evidence" value="ECO:0007669"/>
    <property type="project" value="UniProtKB-UniRule"/>
</dbReference>
<proteinExistence type="inferred from homology"/>
<dbReference type="Gene3D" id="2.40.50.140">
    <property type="entry name" value="Nucleic acid-binding proteins"/>
    <property type="match status" value="1"/>
</dbReference>
<dbReference type="GO" id="GO:0016787">
    <property type="term" value="F:hydrolase activity"/>
    <property type="evidence" value="ECO:0007669"/>
    <property type="project" value="UniProtKB-KW"/>
</dbReference>
<dbReference type="GO" id="GO:0003697">
    <property type="term" value="F:single-stranded DNA binding"/>
    <property type="evidence" value="ECO:0007669"/>
    <property type="project" value="TreeGrafter"/>
</dbReference>
<dbReference type="InterPro" id="IPR001208">
    <property type="entry name" value="MCM_dom"/>
</dbReference>
<dbReference type="AlphaFoldDB" id="A0AAD9PIE1"/>
<evidence type="ECO:0000313" key="15">
    <source>
        <dbReference type="EMBL" id="KAK2195333.1"/>
    </source>
</evidence>
<dbReference type="Gene3D" id="1.20.58.870">
    <property type="match status" value="1"/>
</dbReference>
<gene>
    <name evidence="15" type="ORF">BdWA1_003008</name>
</gene>
<evidence type="ECO:0000256" key="13">
    <source>
        <dbReference type="SAM" id="MobiDB-lite"/>
    </source>
</evidence>
<reference evidence="15" key="1">
    <citation type="journal article" date="2023" name="Nat. Microbiol.">
        <title>Babesia duncani multi-omics identifies virulence factors and drug targets.</title>
        <authorList>
            <person name="Singh P."/>
            <person name="Lonardi S."/>
            <person name="Liang Q."/>
            <person name="Vydyam P."/>
            <person name="Khabirova E."/>
            <person name="Fang T."/>
            <person name="Gihaz S."/>
            <person name="Thekkiniath J."/>
            <person name="Munshi M."/>
            <person name="Abel S."/>
            <person name="Ciampossin L."/>
            <person name="Batugedara G."/>
            <person name="Gupta M."/>
            <person name="Lu X.M."/>
            <person name="Lenz T."/>
            <person name="Chakravarty S."/>
            <person name="Cornillot E."/>
            <person name="Hu Y."/>
            <person name="Ma W."/>
            <person name="Gonzalez L.M."/>
            <person name="Sanchez S."/>
            <person name="Estrada K."/>
            <person name="Sanchez-Flores A."/>
            <person name="Montero E."/>
            <person name="Harb O.S."/>
            <person name="Le Roch K.G."/>
            <person name="Mamoun C.B."/>
        </authorList>
    </citation>
    <scope>NUCLEOTIDE SEQUENCE</scope>
    <source>
        <strain evidence="15">WA1</strain>
    </source>
</reference>
<comment type="catalytic activity">
    <reaction evidence="12">
        <text>ATP + H2O = ADP + phosphate + H(+)</text>
        <dbReference type="Rhea" id="RHEA:13065"/>
        <dbReference type="ChEBI" id="CHEBI:15377"/>
        <dbReference type="ChEBI" id="CHEBI:15378"/>
        <dbReference type="ChEBI" id="CHEBI:30616"/>
        <dbReference type="ChEBI" id="CHEBI:43474"/>
        <dbReference type="ChEBI" id="CHEBI:456216"/>
        <dbReference type="EC" id="3.6.4.12"/>
    </reaction>
</comment>
<evidence type="ECO:0000256" key="9">
    <source>
        <dbReference type="ARBA" id="ARBA00023242"/>
    </source>
</evidence>
<dbReference type="InterPro" id="IPR008049">
    <property type="entry name" value="MCM6"/>
</dbReference>
<organism evidence="15 16">
    <name type="scientific">Babesia duncani</name>
    <dbReference type="NCBI Taxonomy" id="323732"/>
    <lineage>
        <taxon>Eukaryota</taxon>
        <taxon>Sar</taxon>
        <taxon>Alveolata</taxon>
        <taxon>Apicomplexa</taxon>
        <taxon>Aconoidasida</taxon>
        <taxon>Piroplasmida</taxon>
        <taxon>Babesiidae</taxon>
        <taxon>Babesia</taxon>
    </lineage>
</organism>
<keyword evidence="4 11" id="KW-0547">Nucleotide-binding</keyword>
<dbReference type="GO" id="GO:1902969">
    <property type="term" value="P:mitotic DNA replication"/>
    <property type="evidence" value="ECO:0007669"/>
    <property type="project" value="TreeGrafter"/>
</dbReference>
<dbReference type="Gene3D" id="3.40.50.300">
    <property type="entry name" value="P-loop containing nucleotide triphosphate hydrolases"/>
    <property type="match status" value="1"/>
</dbReference>
<dbReference type="InterPro" id="IPR041562">
    <property type="entry name" value="MCM_lid"/>
</dbReference>
<evidence type="ECO:0000256" key="7">
    <source>
        <dbReference type="ARBA" id="ARBA00022840"/>
    </source>
</evidence>
<dbReference type="FunFam" id="3.40.50.300:FF:000826">
    <property type="entry name" value="Replicative DNA helicase Mcm"/>
    <property type="match status" value="1"/>
</dbReference>
<protein>
    <recommendedName>
        <fullName evidence="12">DNA replication licensing factor MCM6</fullName>
        <ecNumber evidence="12">3.6.4.12</ecNumber>
    </recommendedName>
</protein>
<keyword evidence="6 12" id="KW-0347">Helicase</keyword>
<dbReference type="Proteomes" id="UP001214638">
    <property type="component" value="Unassembled WGS sequence"/>
</dbReference>
<dbReference type="GO" id="GO:0005524">
    <property type="term" value="F:ATP binding"/>
    <property type="evidence" value="ECO:0007669"/>
    <property type="project" value="UniProtKB-UniRule"/>
</dbReference>
<dbReference type="GO" id="GO:0000727">
    <property type="term" value="P:double-strand break repair via break-induced replication"/>
    <property type="evidence" value="ECO:0007669"/>
    <property type="project" value="TreeGrafter"/>
</dbReference>
<dbReference type="InterPro" id="IPR033762">
    <property type="entry name" value="MCM_OB"/>
</dbReference>
<feature type="region of interest" description="Disordered" evidence="13">
    <location>
        <begin position="1"/>
        <end position="26"/>
    </location>
</feature>
<evidence type="ECO:0000313" key="16">
    <source>
        <dbReference type="Proteomes" id="UP001214638"/>
    </source>
</evidence>
<dbReference type="Pfam" id="PF18263">
    <property type="entry name" value="WHD_MCM6"/>
    <property type="match status" value="1"/>
</dbReference>
<dbReference type="Gene3D" id="2.20.28.10">
    <property type="match status" value="1"/>
</dbReference>
<dbReference type="PANTHER" id="PTHR11630:SF43">
    <property type="entry name" value="DNA REPLICATION LICENSING FACTOR MCM6"/>
    <property type="match status" value="1"/>
</dbReference>
<dbReference type="GeneID" id="94337305"/>
<comment type="function">
    <text evidence="12">Acts as component of the MCM2-7 complex (MCM complex) which is the replicative helicase essential for 'once per cell cycle' DNA replication initiation and elongation in eukaryotic cells. The active ATPase sites in the MCM2-7 ring are formed through the interaction surfaces of two neighboring subunits such that a critical structure of a conserved arginine finger motif is provided in trans relative to the ATP-binding site of the Walker A box of the adjacent subunit. The six ATPase active sites, however, are likely to contribute differentially to the complex helicase activity.</text>
</comment>
<dbReference type="InterPro" id="IPR012340">
    <property type="entry name" value="NA-bd_OB-fold"/>
</dbReference>
<dbReference type="PRINTS" id="PR01657">
    <property type="entry name" value="MCMFAMILY"/>
</dbReference>
<comment type="subcellular location">
    <subcellularLocation>
        <location evidence="1 12">Nucleus</location>
    </subcellularLocation>
</comment>
<dbReference type="Pfam" id="PF17855">
    <property type="entry name" value="MCM_lid"/>
    <property type="match status" value="1"/>
</dbReference>
<dbReference type="SMART" id="SM00350">
    <property type="entry name" value="MCM"/>
    <property type="match status" value="1"/>
</dbReference>
<dbReference type="GO" id="GO:0042555">
    <property type="term" value="C:MCM complex"/>
    <property type="evidence" value="ECO:0007669"/>
    <property type="project" value="UniProtKB-UniRule"/>
</dbReference>
<dbReference type="InterPro" id="IPR027417">
    <property type="entry name" value="P-loop_NTPase"/>
</dbReference>
<dbReference type="KEGG" id="bdw:94337305"/>
<evidence type="ECO:0000256" key="8">
    <source>
        <dbReference type="ARBA" id="ARBA00023125"/>
    </source>
</evidence>
<comment type="subunit">
    <text evidence="12">Component of the MCM2-7 complex.</text>
</comment>
<dbReference type="GO" id="GO:1990518">
    <property type="term" value="F:single-stranded 3'-5' DNA helicase activity"/>
    <property type="evidence" value="ECO:0007669"/>
    <property type="project" value="TreeGrafter"/>
</dbReference>
<dbReference type="CDD" id="cd17757">
    <property type="entry name" value="MCM6"/>
    <property type="match status" value="1"/>
</dbReference>
<evidence type="ECO:0000256" key="2">
    <source>
        <dbReference type="ARBA" id="ARBA00008010"/>
    </source>
</evidence>
<keyword evidence="7 11" id="KW-0067">ATP-binding</keyword>
<keyword evidence="8 11" id="KW-0238">DNA-binding</keyword>
<dbReference type="PANTHER" id="PTHR11630">
    <property type="entry name" value="DNA REPLICATION LICENSING FACTOR MCM FAMILY MEMBER"/>
    <property type="match status" value="1"/>
</dbReference>
<dbReference type="PRINTS" id="PR01662">
    <property type="entry name" value="MCMPROTEIN6"/>
</dbReference>
<dbReference type="InterPro" id="IPR031327">
    <property type="entry name" value="MCM"/>
</dbReference>
<evidence type="ECO:0000256" key="10">
    <source>
        <dbReference type="ARBA" id="ARBA00023306"/>
    </source>
</evidence>
<dbReference type="SUPFAM" id="SSF52540">
    <property type="entry name" value="P-loop containing nucleoside triphosphate hydrolases"/>
    <property type="match status" value="1"/>
</dbReference>
<comment type="similarity">
    <text evidence="2 11">Belongs to the MCM family.</text>
</comment>
<accession>A0AAD9PIE1</accession>
<evidence type="ECO:0000256" key="6">
    <source>
        <dbReference type="ARBA" id="ARBA00022806"/>
    </source>
</evidence>
<dbReference type="Pfam" id="PF00493">
    <property type="entry name" value="MCM"/>
    <property type="match status" value="1"/>
</dbReference>
<sequence>MHSHRLSMDEGLETETNPSFRHRNSVLDQQNISINDMYMDDDEDTPQVQDENIGRVFDFFLRTFVANEAMVINIDEEDDEVEEDFTQELDETSRSLYYLNGNLQQPIYYMKKICKLCSKESQNTEVLQVHTDHIANWQPVGNDMPTNLNAQLYRYIVKNFLRVQDTFEDKVQGVVDGICQMLGKATKKFFIQFLHTPRIIQPLREIRCQMLGELVTLRGQVTRISDVRPELVLGAFRCKSCNNVVTNVRQQFKYTLPRKCVGSGCTNTKEWELLLENCYFCDWQKIRIQELVSESEAGSMPRSIDVILRNKLVDRLNAGDRVQVTGSLIVLPDLPTLMKPGEVPKSVNKQSVRRFESSLASQGLTGIKGVGVRDLNHKLSFLACQVRRINQYSHNISDPNTDTDDSVRAEDILALPGLGWLKNIASATNTIETLAHCIAPRVWGHLEIKKGILLMMVGGVHKSSSNTRLRGDVNMCIVGDPSTAKSQFLKFVAQFAPRAVFASGKGSTAAGLTAAVHKDPDNGDYVLEAGALMYADEGICAIDEFDKMNDRDRVAIHEAMEQQTISITKAGIQATLNARASVLAACNPKYGRYDSSKSFAANVNLPAPLLSRFDLLYTMQDEAAEDVDYKIASHITSLHGEGAYKSSEFVCAQADENQESPNSATQEDRTLDIDKQPALSLDELKLYIELAKKIKPLIQDGAKHKLAQYYVNLRNGDAEANRRSLRMTVRQLESLIRLSEAVARLKFSNFVEESHVHEAYCIFKASLLKLSNKNQIVLEDPVDAPVEKEGAEGEPNTVTLRMTATEYESIAAVLLDHVNECEMLQSAIAANELIEWYIADIVNPTSVQDAEMWNLRLQRLVHRLVHVDNKLVATPTQEGMFILRVHPNYYSSTHLYKRENYVQSIQVDQPQDGEDIVL</sequence>
<dbReference type="EC" id="3.6.4.12" evidence="12"/>
<evidence type="ECO:0000256" key="1">
    <source>
        <dbReference type="ARBA" id="ARBA00004123"/>
    </source>
</evidence>